<protein>
    <submittedName>
        <fullName evidence="1">Uncharacterized protein</fullName>
    </submittedName>
</protein>
<evidence type="ECO:0000313" key="1">
    <source>
        <dbReference type="EnsemblMetazoa" id="tetur06g00710.1"/>
    </source>
</evidence>
<dbReference type="EMBL" id="CAEY01001792">
    <property type="status" value="NOT_ANNOTATED_CDS"/>
    <property type="molecule type" value="Genomic_DNA"/>
</dbReference>
<sequence length="44" mass="5145">MVTIIQPLPGPIMQINWRLNFQTDIYTNIEHTTNSQLYSQLHSS</sequence>
<proteinExistence type="predicted"/>
<keyword evidence="2" id="KW-1185">Reference proteome</keyword>
<dbReference type="Proteomes" id="UP000015104">
    <property type="component" value="Unassembled WGS sequence"/>
</dbReference>
<accession>T1K6J4</accession>
<name>T1K6J4_TETUR</name>
<reference evidence="1" key="2">
    <citation type="submission" date="2015-06" db="UniProtKB">
        <authorList>
            <consortium name="EnsemblMetazoa"/>
        </authorList>
    </citation>
    <scope>IDENTIFICATION</scope>
</reference>
<reference evidence="2" key="1">
    <citation type="submission" date="2011-08" db="EMBL/GenBank/DDBJ databases">
        <authorList>
            <person name="Rombauts S."/>
        </authorList>
    </citation>
    <scope>NUCLEOTIDE SEQUENCE</scope>
    <source>
        <strain evidence="2">London</strain>
    </source>
</reference>
<organism evidence="1 2">
    <name type="scientific">Tetranychus urticae</name>
    <name type="common">Two-spotted spider mite</name>
    <dbReference type="NCBI Taxonomy" id="32264"/>
    <lineage>
        <taxon>Eukaryota</taxon>
        <taxon>Metazoa</taxon>
        <taxon>Ecdysozoa</taxon>
        <taxon>Arthropoda</taxon>
        <taxon>Chelicerata</taxon>
        <taxon>Arachnida</taxon>
        <taxon>Acari</taxon>
        <taxon>Acariformes</taxon>
        <taxon>Trombidiformes</taxon>
        <taxon>Prostigmata</taxon>
        <taxon>Eleutherengona</taxon>
        <taxon>Raphignathae</taxon>
        <taxon>Tetranychoidea</taxon>
        <taxon>Tetranychidae</taxon>
        <taxon>Tetranychus</taxon>
    </lineage>
</organism>
<dbReference type="EnsemblMetazoa" id="tetur06g00710.1">
    <property type="protein sequence ID" value="tetur06g00710.1"/>
    <property type="gene ID" value="tetur06g00710"/>
</dbReference>
<dbReference type="HOGENOM" id="CLU_3225207_0_0_1"/>
<evidence type="ECO:0000313" key="2">
    <source>
        <dbReference type="Proteomes" id="UP000015104"/>
    </source>
</evidence>
<dbReference type="AlphaFoldDB" id="T1K6J4"/>